<keyword evidence="1" id="KW-1133">Transmembrane helix</keyword>
<protein>
    <submittedName>
        <fullName evidence="2">Uncharacterized protein</fullName>
    </submittedName>
</protein>
<reference evidence="2" key="1">
    <citation type="journal article" date="2020" name="Nature">
        <title>Giant virus diversity and host interactions through global metagenomics.</title>
        <authorList>
            <person name="Schulz F."/>
            <person name="Roux S."/>
            <person name="Paez-Espino D."/>
            <person name="Jungbluth S."/>
            <person name="Walsh D.A."/>
            <person name="Denef V.J."/>
            <person name="McMahon K.D."/>
            <person name="Konstantinidis K.T."/>
            <person name="Eloe-Fadrosh E.A."/>
            <person name="Kyrpides N.C."/>
            <person name="Woyke T."/>
        </authorList>
    </citation>
    <scope>NUCLEOTIDE SEQUENCE</scope>
    <source>
        <strain evidence="2">GVMAG-S-3300013006-158</strain>
    </source>
</reference>
<sequence length="534" mass="60587">MIPISLQETFHSKLILCDLKTAILSLCKNSMYQLYLWIGLLFLIAITVIEIWKPQIINEGFSNLITVGDSAFWAKWLPRRGDVGLNPTEEEGGYIRDMRYFAGYTDVQRVGENQDFCRMVQVEGDPKDMFFACALGGTEGLSTVKYRTPSVRDGFELSRDDYMHDVLGEGRDGYCRILKTGVDQFEAKCNPAADTSFKASMITDANPPDDIKKMLTFYEGIVFWLRFRDDMLDYAKNIQVSKAGNMHIEEYPPNPPVTNGLEFNGIDQFLRIGDNKDLSFGEVVQLKYLRATSFWVYFEEFTNNAHIYDFGGQTPGKDNVFVGIMGRGNAGPQTDVLQKPSCENQETNTIPEAPSGQQCTQEVSPEVAMLTSSANIDIWDCPKPELFGKIMKPLQPTSAPPGDAKTADLIYEIWDGKMRKLHIQVKNVIPLRKWVHIVITAGNNSPSKPDLKIYCDAKLAHTEAAAWLPQTNYTTNNYIGKSNWMNATSPYENADEYFKGKMFDFRGYRLRMDEKKIKDTYEWGRKLLGIKSDP</sequence>
<dbReference type="Pfam" id="PF13385">
    <property type="entry name" value="Laminin_G_3"/>
    <property type="match status" value="1"/>
</dbReference>
<evidence type="ECO:0000256" key="1">
    <source>
        <dbReference type="SAM" id="Phobius"/>
    </source>
</evidence>
<name>A0A6C0KP01_9ZZZZ</name>
<accession>A0A6C0KP01</accession>
<organism evidence="2">
    <name type="scientific">viral metagenome</name>
    <dbReference type="NCBI Taxonomy" id="1070528"/>
    <lineage>
        <taxon>unclassified sequences</taxon>
        <taxon>metagenomes</taxon>
        <taxon>organismal metagenomes</taxon>
    </lineage>
</organism>
<proteinExistence type="predicted"/>
<keyword evidence="1" id="KW-0472">Membrane</keyword>
<keyword evidence="1" id="KW-0812">Transmembrane</keyword>
<dbReference type="AlphaFoldDB" id="A0A6C0KP01"/>
<dbReference type="EMBL" id="MN740940">
    <property type="protein sequence ID" value="QHU18876.1"/>
    <property type="molecule type" value="Genomic_DNA"/>
</dbReference>
<dbReference type="Gene3D" id="2.60.120.200">
    <property type="match status" value="1"/>
</dbReference>
<feature type="transmembrane region" description="Helical" evidence="1">
    <location>
        <begin position="34"/>
        <end position="52"/>
    </location>
</feature>
<evidence type="ECO:0000313" key="2">
    <source>
        <dbReference type="EMBL" id="QHU18876.1"/>
    </source>
</evidence>
<dbReference type="SUPFAM" id="SSF49899">
    <property type="entry name" value="Concanavalin A-like lectins/glucanases"/>
    <property type="match status" value="1"/>
</dbReference>
<dbReference type="InterPro" id="IPR013320">
    <property type="entry name" value="ConA-like_dom_sf"/>
</dbReference>